<protein>
    <submittedName>
        <fullName evidence="2">Uncharacterized protein (DUF2336 family)</fullName>
    </submittedName>
</protein>
<evidence type="ECO:0000256" key="1">
    <source>
        <dbReference type="SAM" id="MobiDB-lite"/>
    </source>
</evidence>
<comment type="caution">
    <text evidence="2">The sequence shown here is derived from an EMBL/GenBank/DDBJ whole genome shotgun (WGS) entry which is preliminary data.</text>
</comment>
<dbReference type="RefSeq" id="WP_307272676.1">
    <property type="nucleotide sequence ID" value="NZ_JAUSVX010000004.1"/>
</dbReference>
<keyword evidence="3" id="KW-1185">Reference proteome</keyword>
<sequence>MFDDQLPRLEGLFALSRVPGLDVRPTLLRVLTDLFVDAAHRSETDVARYTELAAHLVDQVDEDTRIAVAGKLGPCAFAPRLVLDKLLASEPEAAARIIEASPLLGRDDLWALTTDGGPVTDAAIARRVDLNGELVRLLVRKGYPLVADALASNPAAPIDRETIALLAAAAVEIPGLATRLATRRGVKAQWLAPLFLDLDAQARAAVIEAFRGAPHAARFATREAQIFAPQLVLDAVEAAAMSRRTGEVAATLQDLLDIGAETAERIVHDPSGEALALALTAIGMPGAQAERLLMFVNEEAGRSVLRLRALSLLMETVPRAAATRLMRMATASAGGRGRHEPIFAEPARERPATQQRLESETGRRKATGA</sequence>
<organism evidence="2 3">
    <name type="scientific">Labrys wisconsinensis</name>
    <dbReference type="NCBI Taxonomy" id="425677"/>
    <lineage>
        <taxon>Bacteria</taxon>
        <taxon>Pseudomonadati</taxon>
        <taxon>Pseudomonadota</taxon>
        <taxon>Alphaproteobacteria</taxon>
        <taxon>Hyphomicrobiales</taxon>
        <taxon>Xanthobacteraceae</taxon>
        <taxon>Labrys</taxon>
    </lineage>
</organism>
<evidence type="ECO:0000313" key="3">
    <source>
        <dbReference type="Proteomes" id="UP001242480"/>
    </source>
</evidence>
<name>A0ABU0J653_9HYPH</name>
<dbReference type="InterPro" id="IPR019285">
    <property type="entry name" value="DUF2336"/>
</dbReference>
<dbReference type="Pfam" id="PF10098">
    <property type="entry name" value="DUF2336"/>
    <property type="match status" value="1"/>
</dbReference>
<gene>
    <name evidence="2" type="ORF">QO011_002730</name>
</gene>
<proteinExistence type="predicted"/>
<dbReference type="Proteomes" id="UP001242480">
    <property type="component" value="Unassembled WGS sequence"/>
</dbReference>
<accession>A0ABU0J653</accession>
<feature type="compositionally biased region" description="Basic and acidic residues" evidence="1">
    <location>
        <begin position="337"/>
        <end position="363"/>
    </location>
</feature>
<feature type="region of interest" description="Disordered" evidence="1">
    <location>
        <begin position="330"/>
        <end position="369"/>
    </location>
</feature>
<reference evidence="2 3" key="1">
    <citation type="submission" date="2023-07" db="EMBL/GenBank/DDBJ databases">
        <title>Genomic Encyclopedia of Type Strains, Phase IV (KMG-IV): sequencing the most valuable type-strain genomes for metagenomic binning, comparative biology and taxonomic classification.</title>
        <authorList>
            <person name="Goeker M."/>
        </authorList>
    </citation>
    <scope>NUCLEOTIDE SEQUENCE [LARGE SCALE GENOMIC DNA]</scope>
    <source>
        <strain evidence="2 3">DSM 19619</strain>
    </source>
</reference>
<dbReference type="EMBL" id="JAUSVX010000004">
    <property type="protein sequence ID" value="MDQ0469714.1"/>
    <property type="molecule type" value="Genomic_DNA"/>
</dbReference>
<evidence type="ECO:0000313" key="2">
    <source>
        <dbReference type="EMBL" id="MDQ0469714.1"/>
    </source>
</evidence>